<keyword evidence="7" id="KW-1185">Reference proteome</keyword>
<keyword evidence="1" id="KW-0805">Transcription regulation</keyword>
<dbReference type="Gene3D" id="1.10.10.10">
    <property type="entry name" value="Winged helix-like DNA-binding domain superfamily/Winged helix DNA-binding domain"/>
    <property type="match status" value="1"/>
</dbReference>
<dbReference type="InterPro" id="IPR013196">
    <property type="entry name" value="HTH_11"/>
</dbReference>
<proteinExistence type="predicted"/>
<dbReference type="InterPro" id="IPR036388">
    <property type="entry name" value="WH-like_DNA-bd_sf"/>
</dbReference>
<evidence type="ECO:0000313" key="4">
    <source>
        <dbReference type="EMBL" id="GEQ49005.1"/>
    </source>
</evidence>
<dbReference type="Pfam" id="PF08279">
    <property type="entry name" value="HTH_11"/>
    <property type="match status" value="1"/>
</dbReference>
<evidence type="ECO:0000313" key="5">
    <source>
        <dbReference type="EMBL" id="GEQ54083.1"/>
    </source>
</evidence>
<protein>
    <recommendedName>
        <fullName evidence="3">Helix-turn-helix type 11 domain-containing protein</fullName>
    </recommendedName>
</protein>
<evidence type="ECO:0000256" key="2">
    <source>
        <dbReference type="ARBA" id="ARBA00023163"/>
    </source>
</evidence>
<dbReference type="Proteomes" id="UP000886597">
    <property type="component" value="Unassembled WGS sequence"/>
</dbReference>
<dbReference type="EMBL" id="BKBQ01000011">
    <property type="protein sequence ID" value="GEQ54083.1"/>
    <property type="molecule type" value="Genomic_DNA"/>
</dbReference>
<evidence type="ECO:0000313" key="7">
    <source>
        <dbReference type="Proteomes" id="UP000886607"/>
    </source>
</evidence>
<dbReference type="RefSeq" id="WP_157977720.1">
    <property type="nucleotide sequence ID" value="NZ_BJYN01000004.1"/>
</dbReference>
<evidence type="ECO:0000256" key="1">
    <source>
        <dbReference type="ARBA" id="ARBA00023015"/>
    </source>
</evidence>
<evidence type="ECO:0000313" key="6">
    <source>
        <dbReference type="Proteomes" id="UP000886597"/>
    </source>
</evidence>
<dbReference type="GeneID" id="69984696"/>
<reference evidence="5" key="2">
    <citation type="journal article" date="2020" name="Int. Dairy J.">
        <title>Lactic acid bacterial diversity in Brie cheese focusing on salt concentration and pH of isolation medium and characterisation of halophilic and alkaliphilic lactic acid bacterial isolates.</title>
        <authorList>
            <person name="Unno R."/>
            <person name="Matsutani M."/>
            <person name="Suzuki T."/>
            <person name="Kodama K."/>
            <person name="Matsushita H."/>
            <person name="Yamasato K."/>
            <person name="Koizumi Y."/>
            <person name="Ishikawa M."/>
        </authorList>
    </citation>
    <scope>NUCLEOTIDE SEQUENCE</scope>
    <source>
        <strain evidence="5">7C1</strain>
        <strain evidence="4">8C4</strain>
    </source>
</reference>
<dbReference type="PANTHER" id="PTHR30185:SF18">
    <property type="entry name" value="TRANSCRIPTIONAL REGULATOR MTLR"/>
    <property type="match status" value="1"/>
</dbReference>
<dbReference type="PANTHER" id="PTHR30185">
    <property type="entry name" value="CRYPTIC BETA-GLUCOSIDE BGL OPERON ANTITERMINATOR"/>
    <property type="match status" value="1"/>
</dbReference>
<gene>
    <name evidence="4" type="ORF">TK11N_08570</name>
    <name evidence="5" type="ORF">TK2N_09270</name>
</gene>
<dbReference type="Proteomes" id="UP000886607">
    <property type="component" value="Unassembled WGS sequence"/>
</dbReference>
<accession>A0AAN4RK90</accession>
<reference evidence="5" key="1">
    <citation type="submission" date="2019-08" db="EMBL/GenBank/DDBJ databases">
        <authorList>
            <person name="Ishikawa M."/>
            <person name="Suzuki T."/>
            <person name="Matsutani M."/>
        </authorList>
    </citation>
    <scope>NUCLEOTIDE SEQUENCE</scope>
    <source>
        <strain evidence="5">7C1</strain>
        <strain evidence="4">8C4</strain>
    </source>
</reference>
<keyword evidence="2" id="KW-0804">Transcription</keyword>
<organism evidence="5 6">
    <name type="scientific">Tetragenococcus koreensis</name>
    <dbReference type="NCBI Taxonomy" id="290335"/>
    <lineage>
        <taxon>Bacteria</taxon>
        <taxon>Bacillati</taxon>
        <taxon>Bacillota</taxon>
        <taxon>Bacilli</taxon>
        <taxon>Lactobacillales</taxon>
        <taxon>Enterococcaceae</taxon>
        <taxon>Tetragenococcus</taxon>
    </lineage>
</organism>
<sequence>MSFESTDELRILADEPRLQSLFLLLFRHEGYFTSMRLAEELGVTSRTIKSDILLLKQIFHTEDIFIASKPSKGYKLEVTDKGTENKIKQFFQIFPSISSESEFDHRVRYVIRRLLSADEPVKMEDIQAELSVSFSLNHEMQEVKKMLAKYDLHLKSRPHYGMYIEGALFKKIMVTVRMYRYFDKSINNDFGITAYNQLFSCDELEKTAIRGTFYETIIHSRIVFSDINAERFIIYLLYFRNQVLQERSLQLSLPTIDFDYRATDEHGLVVELIQKLKIKFVGFDFSDEVVQFLTYIAIFSTDLYRFVDCSKENYNTLVSLAEEIRNFILKGVSQYLQIDIFDDYTCLKDLLKIMIPISLKIKLGVSDSIDLRYKDFKNEGTQSLIRYYSSLIYQNFFSTYGYSFSEREKQLIFSTISGVINRISLSHRKLRLAIIAIDGRLATQPLKFNLQHYFSEFIERIETKVLYELETLENQKFDYYLCSDYGKKLNITCEPIFYIEEEMDEFAYTDSLKHIFFQAYDYDKKLPDILLKNISSVDKKAFNKVTTETFIQNEAVQVHFDLNAKEEEFTIFRVVESVDEKKYYINIKTQIAGEKQKLKMLVNIIDRIMAAPLKLDTVNSEQTISYSHFLID</sequence>
<name>A0AAN4RK90_9ENTE</name>
<feature type="domain" description="Helix-turn-helix type 11" evidence="3">
    <location>
        <begin position="17"/>
        <end position="75"/>
    </location>
</feature>
<comment type="caution">
    <text evidence="5">The sequence shown here is derived from an EMBL/GenBank/DDBJ whole genome shotgun (WGS) entry which is preliminary data.</text>
</comment>
<dbReference type="InterPro" id="IPR050661">
    <property type="entry name" value="BglG_antiterminators"/>
</dbReference>
<dbReference type="AlphaFoldDB" id="A0AAN4RK90"/>
<dbReference type="EMBL" id="BKBO01000010">
    <property type="protein sequence ID" value="GEQ49005.1"/>
    <property type="molecule type" value="Genomic_DNA"/>
</dbReference>
<evidence type="ECO:0000259" key="3">
    <source>
        <dbReference type="Pfam" id="PF08279"/>
    </source>
</evidence>